<dbReference type="PANTHER" id="PTHR24271">
    <property type="entry name" value="KALLIKREIN-RELATED"/>
    <property type="match status" value="1"/>
</dbReference>
<dbReference type="Proteomes" id="UP000887565">
    <property type="component" value="Unplaced"/>
</dbReference>
<feature type="domain" description="Peptidase S1" evidence="2">
    <location>
        <begin position="29"/>
        <end position="320"/>
    </location>
</feature>
<dbReference type="AlphaFoldDB" id="A0A915HJ47"/>
<dbReference type="InterPro" id="IPR001254">
    <property type="entry name" value="Trypsin_dom"/>
</dbReference>
<dbReference type="InterPro" id="IPR009003">
    <property type="entry name" value="Peptidase_S1_PA"/>
</dbReference>
<dbReference type="SMART" id="SM00020">
    <property type="entry name" value="Tryp_SPc"/>
    <property type="match status" value="1"/>
</dbReference>
<dbReference type="WBParaSite" id="nRc.2.0.1.t02018-RA">
    <property type="protein sequence ID" value="nRc.2.0.1.t02018-RA"/>
    <property type="gene ID" value="nRc.2.0.1.g02018"/>
</dbReference>
<sequence length="385" mass="43203">MKVSRLNCVTTVEGIVDHCTSYGYRAKRVISSDPATPHSRPWTTFLKYRGSFWCGASLVNRPPNHHSDVAEGSSDILLTAAHCVIREAIDSTKNSYSQHPQDFSVVFNKHNSTGYEDAKVEIEVANTIVHREYLHTLSSVVNDITMVRLKRPVNFSETIKPIALSHFPIQEMNNCSCAGWGRYTGIPGNEHEPMPIQSFNFVIVREIPTTPINWDVSIAIKVGEGYHCLGMLNSNDYEAYDEVNVSANCYFELRKIYNTEGAIVMAIINDTIHTSSLNISDITSKPEFDSVTLQLSSPIPLVVPNAVGFGHLNISEFPFWNRLNPYIGGYKVDSGARPSIVYILGDLQMARKCYGVLINESYFSRIHGHKEDTRYVLTTVNCIRM</sequence>
<organism evidence="3 4">
    <name type="scientific">Romanomermis culicivorax</name>
    <name type="common">Nematode worm</name>
    <dbReference type="NCBI Taxonomy" id="13658"/>
    <lineage>
        <taxon>Eukaryota</taxon>
        <taxon>Metazoa</taxon>
        <taxon>Ecdysozoa</taxon>
        <taxon>Nematoda</taxon>
        <taxon>Enoplea</taxon>
        <taxon>Dorylaimia</taxon>
        <taxon>Mermithida</taxon>
        <taxon>Mermithoidea</taxon>
        <taxon>Mermithidae</taxon>
        <taxon>Romanomermis</taxon>
    </lineage>
</organism>
<dbReference type="GO" id="GO:0004252">
    <property type="term" value="F:serine-type endopeptidase activity"/>
    <property type="evidence" value="ECO:0007669"/>
    <property type="project" value="InterPro"/>
</dbReference>
<name>A0A915HJ47_ROMCU</name>
<accession>A0A915HJ47</accession>
<dbReference type="PROSITE" id="PS50240">
    <property type="entry name" value="TRYPSIN_DOM"/>
    <property type="match status" value="1"/>
</dbReference>
<evidence type="ECO:0000259" key="2">
    <source>
        <dbReference type="PROSITE" id="PS50240"/>
    </source>
</evidence>
<dbReference type="GO" id="GO:0006508">
    <property type="term" value="P:proteolysis"/>
    <property type="evidence" value="ECO:0007669"/>
    <property type="project" value="InterPro"/>
</dbReference>
<dbReference type="InterPro" id="IPR018114">
    <property type="entry name" value="TRYPSIN_HIS"/>
</dbReference>
<protein>
    <submittedName>
        <fullName evidence="4">Peptidase S1 domain-containing protein</fullName>
    </submittedName>
</protein>
<evidence type="ECO:0000313" key="3">
    <source>
        <dbReference type="Proteomes" id="UP000887565"/>
    </source>
</evidence>
<dbReference type="InterPro" id="IPR043504">
    <property type="entry name" value="Peptidase_S1_PA_chymotrypsin"/>
</dbReference>
<reference evidence="4" key="1">
    <citation type="submission" date="2022-11" db="UniProtKB">
        <authorList>
            <consortium name="WormBaseParasite"/>
        </authorList>
    </citation>
    <scope>IDENTIFICATION</scope>
</reference>
<dbReference type="PANTHER" id="PTHR24271:SF50">
    <property type="match status" value="1"/>
</dbReference>
<proteinExistence type="predicted"/>
<evidence type="ECO:0000313" key="4">
    <source>
        <dbReference type="WBParaSite" id="nRc.2.0.1.t02018-RA"/>
    </source>
</evidence>
<dbReference type="Pfam" id="PF00089">
    <property type="entry name" value="Trypsin"/>
    <property type="match status" value="1"/>
</dbReference>
<evidence type="ECO:0000256" key="1">
    <source>
        <dbReference type="ARBA" id="ARBA00023157"/>
    </source>
</evidence>
<keyword evidence="1" id="KW-1015">Disulfide bond</keyword>
<dbReference type="SUPFAM" id="SSF50494">
    <property type="entry name" value="Trypsin-like serine proteases"/>
    <property type="match status" value="1"/>
</dbReference>
<dbReference type="PROSITE" id="PS00134">
    <property type="entry name" value="TRYPSIN_HIS"/>
    <property type="match status" value="1"/>
</dbReference>
<dbReference type="Gene3D" id="2.40.10.10">
    <property type="entry name" value="Trypsin-like serine proteases"/>
    <property type="match status" value="1"/>
</dbReference>
<keyword evidence="3" id="KW-1185">Reference proteome</keyword>